<sequence length="463" mass="51691">MKKILIRSGKSPFEAVTVEQTMQQRIGGANVGNLVFSDSAHKMLLTADTEVTSTRFTTGRADIAHINENYDVFVMPFANAFRPKYEASLKRWTRIIEGLTIPVVVLGIGAQSDLDYDMEPMRPLDATVKRFAKAVLDRSPSIGVRGEFTERYLNSLGFSDVEVIGCPSMFRHGDQFSVAKRRPELDRGAKVAVSVTEGPVGDIARTVAATYERYPDLLYIAQDLTELEAMYWGDTSEATATTASLPQHRTHPLFRDNRVRLFLDPVTWINGLAECDFAFGTRIHGNIAALLGGTPSVVLCHDSRTLELSRYFEIPHRSLRDLPPDIDAAELYAEADYTGLVKGHAERFDRMTGFLRRHGLDNVYQDGDKGAAFEARMRATEFAPGVEAWAGADDGGIGYRIGWLKENVRRLNDRQAKADKRIDQLTKQVAALQKAVQRSQNGPYRKVRRAVGRPVRRILKGRG</sequence>
<accession>A0A2P8D6Y4</accession>
<comment type="caution">
    <text evidence="3">The sequence shown here is derived from an EMBL/GenBank/DDBJ whole genome shotgun (WGS) entry which is preliminary data.</text>
</comment>
<reference evidence="3 4" key="1">
    <citation type="submission" date="2018-03" db="EMBL/GenBank/DDBJ databases">
        <title>Genomic Encyclopedia of Archaeal and Bacterial Type Strains, Phase II (KMG-II): from individual species to whole genera.</title>
        <authorList>
            <person name="Goeker M."/>
        </authorList>
    </citation>
    <scope>NUCLEOTIDE SEQUENCE [LARGE SCALE GENOMIC DNA]</scope>
    <source>
        <strain evidence="3 4">DSM 45312</strain>
    </source>
</reference>
<name>A0A2P8D6Y4_9ACTN</name>
<organism evidence="3 4">
    <name type="scientific">Murinocardiopsis flavida</name>
    <dbReference type="NCBI Taxonomy" id="645275"/>
    <lineage>
        <taxon>Bacteria</taxon>
        <taxon>Bacillati</taxon>
        <taxon>Actinomycetota</taxon>
        <taxon>Actinomycetes</taxon>
        <taxon>Streptosporangiales</taxon>
        <taxon>Nocardiopsidaceae</taxon>
        <taxon>Murinocardiopsis</taxon>
    </lineage>
</organism>
<protein>
    <submittedName>
        <fullName evidence="3">Polysaccharide pyruvyl transferase</fullName>
    </submittedName>
</protein>
<keyword evidence="4" id="KW-1185">Reference proteome</keyword>
<keyword evidence="1" id="KW-0175">Coiled coil</keyword>
<dbReference type="Pfam" id="PF04230">
    <property type="entry name" value="PS_pyruv_trans"/>
    <property type="match status" value="1"/>
</dbReference>
<dbReference type="GO" id="GO:0016740">
    <property type="term" value="F:transferase activity"/>
    <property type="evidence" value="ECO:0007669"/>
    <property type="project" value="UniProtKB-KW"/>
</dbReference>
<feature type="coiled-coil region" evidence="1">
    <location>
        <begin position="408"/>
        <end position="442"/>
    </location>
</feature>
<dbReference type="RefSeq" id="WP_106585223.1">
    <property type="nucleotide sequence ID" value="NZ_PYGA01000017.1"/>
</dbReference>
<evidence type="ECO:0000259" key="2">
    <source>
        <dbReference type="Pfam" id="PF04230"/>
    </source>
</evidence>
<feature type="domain" description="Polysaccharide pyruvyl transferase" evidence="2">
    <location>
        <begin position="97"/>
        <end position="299"/>
    </location>
</feature>
<keyword evidence="3" id="KW-0808">Transferase</keyword>
<dbReference type="AlphaFoldDB" id="A0A2P8D6Y4"/>
<dbReference type="EMBL" id="PYGA01000017">
    <property type="protein sequence ID" value="PSK92949.1"/>
    <property type="molecule type" value="Genomic_DNA"/>
</dbReference>
<evidence type="ECO:0000256" key="1">
    <source>
        <dbReference type="SAM" id="Coils"/>
    </source>
</evidence>
<dbReference type="Proteomes" id="UP000240542">
    <property type="component" value="Unassembled WGS sequence"/>
</dbReference>
<gene>
    <name evidence="3" type="ORF">CLV63_117158</name>
</gene>
<dbReference type="InterPro" id="IPR007345">
    <property type="entry name" value="Polysacch_pyruvyl_Trfase"/>
</dbReference>
<evidence type="ECO:0000313" key="3">
    <source>
        <dbReference type="EMBL" id="PSK92949.1"/>
    </source>
</evidence>
<proteinExistence type="predicted"/>
<dbReference type="OrthoDB" id="9767435at2"/>
<evidence type="ECO:0000313" key="4">
    <source>
        <dbReference type="Proteomes" id="UP000240542"/>
    </source>
</evidence>